<dbReference type="PANTHER" id="PTHR11918">
    <property type="entry name" value="RADICAL SAM PROTEINS"/>
    <property type="match status" value="1"/>
</dbReference>
<keyword evidence="20" id="KW-1185">Reference proteome</keyword>
<keyword evidence="10" id="KW-0408">Iron</keyword>
<sequence>MKDINSERPKTVGILTLGCKVNQYETTAMEELFRNSGYTVVDANEKADIYIINSCTVTHMSDKKSRQFLRRARRMSPDAVIAVTGCYSQVAPDEVISIPEVDVIVGTKDKSRIVEILESAMPGEKLSRVEDVMKPMEFEEMHIEGASGKTRAFVKVQDGCNRFCSYCIIPYARGSIRSRRIDNIVDEVSRLAKLGFKEIVLTGINVACYGQDLKTSGFLDVIKAVHSIGGIERIRMSSVEPDMLTDEFIYELSKLEKVCPHFHLSIQSGCNETLLRMNRRYTTEKLKAIIGKLRESFNNVALTTDIIAGFPGETDEEFEATYEFLKEVKLYQMHIFKYSPRKGTPAAAMGDQVDPQKKQERSERLISLSSSNQREFMEKMIGETENVLFEQMAGEGIFEGHTSNYVKVCASSVTDIEGSMQKIELSEVKGEHIHGIIKQEYTTK</sequence>
<dbReference type="GO" id="GO:0035598">
    <property type="term" value="F:tRNA (N(6)-L-threonylcarbamoyladenosine(37)-C(2))-methylthiotransferase activity"/>
    <property type="evidence" value="ECO:0007669"/>
    <property type="project" value="UniProtKB-EC"/>
</dbReference>
<evidence type="ECO:0000313" key="20">
    <source>
        <dbReference type="Proteomes" id="UP000019591"/>
    </source>
</evidence>
<dbReference type="InterPro" id="IPR038135">
    <property type="entry name" value="Methylthiotransferase_N_sf"/>
</dbReference>
<keyword evidence="11" id="KW-0411">Iron-sulfur</keyword>
<evidence type="ECO:0000256" key="15">
    <source>
        <dbReference type="ARBA" id="ARBA00069898"/>
    </source>
</evidence>
<dbReference type="NCBIfam" id="TIGR00089">
    <property type="entry name" value="MiaB/RimO family radical SAM methylthiotransferase"/>
    <property type="match status" value="1"/>
</dbReference>
<dbReference type="CDD" id="cd01335">
    <property type="entry name" value="Radical_SAM"/>
    <property type="match status" value="1"/>
</dbReference>
<dbReference type="SFLD" id="SFLDF00295">
    <property type="entry name" value="threonylcarbamoyladenosine_tRN"/>
    <property type="match status" value="1"/>
</dbReference>
<feature type="region of interest" description="Disordered" evidence="16">
    <location>
        <begin position="342"/>
        <end position="364"/>
    </location>
</feature>
<evidence type="ECO:0000259" key="17">
    <source>
        <dbReference type="PROSITE" id="PS51449"/>
    </source>
</evidence>
<name>W8TFY3_PEPAC</name>
<dbReference type="InterPro" id="IPR034557">
    <property type="entry name" value="ThrcA_tRNA_MEthiotransferase"/>
</dbReference>
<dbReference type="Pfam" id="PF04055">
    <property type="entry name" value="Radical_SAM"/>
    <property type="match status" value="1"/>
</dbReference>
<organism evidence="19 20">
    <name type="scientific">Peptoclostridium acidaminophilum DSM 3953</name>
    <dbReference type="NCBI Taxonomy" id="1286171"/>
    <lineage>
        <taxon>Bacteria</taxon>
        <taxon>Bacillati</taxon>
        <taxon>Bacillota</taxon>
        <taxon>Clostridia</taxon>
        <taxon>Peptostreptococcales</taxon>
        <taxon>Peptoclostridiaceae</taxon>
        <taxon>Peptoclostridium</taxon>
    </lineage>
</organism>
<dbReference type="SUPFAM" id="SSF102114">
    <property type="entry name" value="Radical SAM enzymes"/>
    <property type="match status" value="1"/>
</dbReference>
<dbReference type="AlphaFoldDB" id="W8TFY3"/>
<dbReference type="PROSITE" id="PS51449">
    <property type="entry name" value="MTTASE_N"/>
    <property type="match status" value="1"/>
</dbReference>
<keyword evidence="9" id="KW-0479">Metal-binding</keyword>
<evidence type="ECO:0000256" key="13">
    <source>
        <dbReference type="ARBA" id="ARBA00051661"/>
    </source>
</evidence>
<evidence type="ECO:0000313" key="19">
    <source>
        <dbReference type="EMBL" id="AHM56733.1"/>
    </source>
</evidence>
<dbReference type="NCBIfam" id="TIGR01579">
    <property type="entry name" value="MiaB-like-C"/>
    <property type="match status" value="1"/>
</dbReference>
<evidence type="ECO:0000256" key="2">
    <source>
        <dbReference type="ARBA" id="ARBA00002399"/>
    </source>
</evidence>
<keyword evidence="4" id="KW-0004">4Fe-4S</keyword>
<evidence type="ECO:0000256" key="5">
    <source>
        <dbReference type="ARBA" id="ARBA00022490"/>
    </source>
</evidence>
<gene>
    <name evidence="19" type="primary">yqeV</name>
    <name evidence="19" type="ORF">EAL2_c14380</name>
</gene>
<evidence type="ECO:0000256" key="12">
    <source>
        <dbReference type="ARBA" id="ARBA00031213"/>
    </source>
</evidence>
<dbReference type="EC" id="2.8.4.5" evidence="3"/>
<dbReference type="eggNOG" id="COG0621">
    <property type="taxonomic scope" value="Bacteria"/>
</dbReference>
<comment type="similarity">
    <text evidence="14">Belongs to the methylthiotransferase family. MtaB subfamily.</text>
</comment>
<dbReference type="PROSITE" id="PS01278">
    <property type="entry name" value="MTTASE_RADICAL"/>
    <property type="match status" value="1"/>
</dbReference>
<proteinExistence type="inferred from homology"/>
<dbReference type="InterPro" id="IPR007197">
    <property type="entry name" value="rSAM"/>
</dbReference>
<keyword evidence="7" id="KW-0949">S-adenosyl-L-methionine</keyword>
<dbReference type="STRING" id="1286171.EAL2_c14380"/>
<dbReference type="Pfam" id="PF00919">
    <property type="entry name" value="UPF0004"/>
    <property type="match status" value="1"/>
</dbReference>
<evidence type="ECO:0000259" key="18">
    <source>
        <dbReference type="PROSITE" id="PS51918"/>
    </source>
</evidence>
<dbReference type="PROSITE" id="PS51918">
    <property type="entry name" value="RADICAL_SAM"/>
    <property type="match status" value="1"/>
</dbReference>
<dbReference type="PANTHER" id="PTHR11918:SF45">
    <property type="entry name" value="THREONYLCARBAMOYLADENOSINE TRNA METHYLTHIOTRANSFERASE"/>
    <property type="match status" value="1"/>
</dbReference>
<dbReference type="InterPro" id="IPR006467">
    <property type="entry name" value="MiaB-like_bact"/>
</dbReference>
<dbReference type="PATRIC" id="fig|1286171.3.peg.1389"/>
<dbReference type="SFLD" id="SFLDS00029">
    <property type="entry name" value="Radical_SAM"/>
    <property type="match status" value="1"/>
</dbReference>
<dbReference type="HOGENOM" id="CLU_018697_1_0_9"/>
<comment type="function">
    <text evidence="2">Catalyzes the methylthiolation of N6-threonylcarbamoyladenosine (t(6)A), leading to the formation of 2-methylthio-N6-threonylcarbamoyladenosine (ms(2)t(6)A) at position 37 in tRNAs that read codons beginning with adenine.</text>
</comment>
<dbReference type="EMBL" id="CP007452">
    <property type="protein sequence ID" value="AHM56733.1"/>
    <property type="molecule type" value="Genomic_DNA"/>
</dbReference>
<dbReference type="Proteomes" id="UP000019591">
    <property type="component" value="Chromosome"/>
</dbReference>
<protein>
    <recommendedName>
        <fullName evidence="15">Threonylcarbamoyladenosine tRNA methylthiotransferase MtaB</fullName>
        <ecNumber evidence="3">2.8.4.5</ecNumber>
    </recommendedName>
    <alternativeName>
        <fullName evidence="12">tRNA-t(6)A37 methylthiotransferase</fullName>
    </alternativeName>
</protein>
<keyword evidence="5" id="KW-0963">Cytoplasm</keyword>
<dbReference type="SFLD" id="SFLDG01061">
    <property type="entry name" value="methylthiotransferase"/>
    <property type="match status" value="1"/>
</dbReference>
<dbReference type="InterPro" id="IPR005839">
    <property type="entry name" value="Methylthiotransferase"/>
</dbReference>
<feature type="domain" description="MTTase N-terminal" evidence="17">
    <location>
        <begin position="10"/>
        <end position="122"/>
    </location>
</feature>
<evidence type="ECO:0000256" key="7">
    <source>
        <dbReference type="ARBA" id="ARBA00022691"/>
    </source>
</evidence>
<evidence type="ECO:0000256" key="11">
    <source>
        <dbReference type="ARBA" id="ARBA00023014"/>
    </source>
</evidence>
<dbReference type="InterPro" id="IPR023404">
    <property type="entry name" value="rSAM_horseshoe"/>
</dbReference>
<evidence type="ECO:0000256" key="3">
    <source>
        <dbReference type="ARBA" id="ARBA00013273"/>
    </source>
</evidence>
<evidence type="ECO:0000256" key="4">
    <source>
        <dbReference type="ARBA" id="ARBA00022485"/>
    </source>
</evidence>
<dbReference type="SMART" id="SM00729">
    <property type="entry name" value="Elp3"/>
    <property type="match status" value="1"/>
</dbReference>
<dbReference type="GO" id="GO:0046872">
    <property type="term" value="F:metal ion binding"/>
    <property type="evidence" value="ECO:0007669"/>
    <property type="project" value="UniProtKB-KW"/>
</dbReference>
<feature type="domain" description="Radical SAM core" evidence="18">
    <location>
        <begin position="146"/>
        <end position="375"/>
    </location>
</feature>
<dbReference type="GO" id="GO:0051539">
    <property type="term" value="F:4 iron, 4 sulfur cluster binding"/>
    <property type="evidence" value="ECO:0007669"/>
    <property type="project" value="UniProtKB-KW"/>
</dbReference>
<dbReference type="KEGG" id="eac:EAL2_c14380"/>
<evidence type="ECO:0000256" key="16">
    <source>
        <dbReference type="SAM" id="MobiDB-lite"/>
    </source>
</evidence>
<evidence type="ECO:0000256" key="1">
    <source>
        <dbReference type="ARBA" id="ARBA00001966"/>
    </source>
</evidence>
<evidence type="ECO:0000256" key="9">
    <source>
        <dbReference type="ARBA" id="ARBA00022723"/>
    </source>
</evidence>
<keyword evidence="8" id="KW-0819">tRNA processing</keyword>
<dbReference type="InterPro" id="IPR006638">
    <property type="entry name" value="Elp3/MiaA/NifB-like_rSAM"/>
</dbReference>
<dbReference type="FunFam" id="3.80.30.20:FF:000001">
    <property type="entry name" value="tRNA-2-methylthio-N(6)-dimethylallyladenosine synthase 2"/>
    <property type="match status" value="1"/>
</dbReference>
<evidence type="ECO:0000256" key="8">
    <source>
        <dbReference type="ARBA" id="ARBA00022694"/>
    </source>
</evidence>
<dbReference type="FunFam" id="3.40.50.12160:FF:000004">
    <property type="entry name" value="Threonylcarbamoyladenosine tRNA methylthiotransferase MtaB"/>
    <property type="match status" value="1"/>
</dbReference>
<accession>W8TFY3</accession>
<evidence type="ECO:0000256" key="10">
    <source>
        <dbReference type="ARBA" id="ARBA00023004"/>
    </source>
</evidence>
<evidence type="ECO:0000256" key="14">
    <source>
        <dbReference type="ARBA" id="ARBA00061574"/>
    </source>
</evidence>
<evidence type="ECO:0000256" key="6">
    <source>
        <dbReference type="ARBA" id="ARBA00022679"/>
    </source>
</evidence>
<dbReference type="Gene3D" id="3.40.50.12160">
    <property type="entry name" value="Methylthiotransferase, N-terminal domain"/>
    <property type="match status" value="1"/>
</dbReference>
<keyword evidence="6 19" id="KW-0808">Transferase</keyword>
<dbReference type="RefSeq" id="WP_025435717.1">
    <property type="nucleotide sequence ID" value="NZ_CP007452.1"/>
</dbReference>
<dbReference type="InterPro" id="IPR013848">
    <property type="entry name" value="Methylthiotransferase_N"/>
</dbReference>
<dbReference type="InterPro" id="IPR058240">
    <property type="entry name" value="rSAM_sf"/>
</dbReference>
<reference evidence="19 20" key="1">
    <citation type="journal article" date="2014" name="Genome Announc.">
        <title>Complete Genome Sequence of Amino Acid-Utilizing Eubacterium acidaminophilum al-2 (DSM 3953).</title>
        <authorList>
            <person name="Poehlein A."/>
            <person name="Andreesen J.R."/>
            <person name="Daniel R."/>
        </authorList>
    </citation>
    <scope>NUCLEOTIDE SEQUENCE [LARGE SCALE GENOMIC DNA]</scope>
    <source>
        <strain evidence="19 20">DSM 3953</strain>
    </source>
</reference>
<dbReference type="Gene3D" id="3.80.30.20">
    <property type="entry name" value="tm_1862 like domain"/>
    <property type="match status" value="1"/>
</dbReference>
<dbReference type="InterPro" id="IPR020612">
    <property type="entry name" value="Methylthiotransferase_CS"/>
</dbReference>
<comment type="cofactor">
    <cofactor evidence="1">
        <name>[4Fe-4S] cluster</name>
        <dbReference type="ChEBI" id="CHEBI:49883"/>
    </cofactor>
</comment>
<feature type="compositionally biased region" description="Basic and acidic residues" evidence="16">
    <location>
        <begin position="354"/>
        <end position="364"/>
    </location>
</feature>
<dbReference type="SFLD" id="SFLDG01082">
    <property type="entry name" value="B12-binding_domain_containing"/>
    <property type="match status" value="1"/>
</dbReference>
<comment type="catalytic activity">
    <reaction evidence="13">
        <text>N(6)-L-threonylcarbamoyladenosine(37) in tRNA + (sulfur carrier)-SH + AH2 + 2 S-adenosyl-L-methionine = 2-methylsulfanyl-N(6)-L-threonylcarbamoyladenosine(37) in tRNA + (sulfur carrier)-H + 5'-deoxyadenosine + L-methionine + A + S-adenosyl-L-homocysteine + 2 H(+)</text>
        <dbReference type="Rhea" id="RHEA:37075"/>
        <dbReference type="Rhea" id="RHEA-COMP:10163"/>
        <dbReference type="Rhea" id="RHEA-COMP:11092"/>
        <dbReference type="Rhea" id="RHEA-COMP:14737"/>
        <dbReference type="Rhea" id="RHEA-COMP:14739"/>
        <dbReference type="ChEBI" id="CHEBI:13193"/>
        <dbReference type="ChEBI" id="CHEBI:15378"/>
        <dbReference type="ChEBI" id="CHEBI:17319"/>
        <dbReference type="ChEBI" id="CHEBI:17499"/>
        <dbReference type="ChEBI" id="CHEBI:29917"/>
        <dbReference type="ChEBI" id="CHEBI:57844"/>
        <dbReference type="ChEBI" id="CHEBI:57856"/>
        <dbReference type="ChEBI" id="CHEBI:59789"/>
        <dbReference type="ChEBI" id="CHEBI:64428"/>
        <dbReference type="ChEBI" id="CHEBI:74418"/>
        <dbReference type="ChEBI" id="CHEBI:74420"/>
        <dbReference type="EC" id="2.8.4.5"/>
    </reaction>
</comment>